<dbReference type="InterPro" id="IPR040010">
    <property type="entry name" value="ZN608/ZN609"/>
</dbReference>
<dbReference type="Proteomes" id="UP000030758">
    <property type="component" value="Unassembled WGS sequence"/>
</dbReference>
<dbReference type="PANTHER" id="PTHR21564">
    <property type="entry name" value="BRAKELESS PROTEIN"/>
    <property type="match status" value="1"/>
</dbReference>
<feature type="compositionally biased region" description="Polar residues" evidence="1">
    <location>
        <begin position="348"/>
        <end position="359"/>
    </location>
</feature>
<evidence type="ECO:0000256" key="1">
    <source>
        <dbReference type="SAM" id="MobiDB-lite"/>
    </source>
</evidence>
<accession>A0A085N9J0</accession>
<feature type="region of interest" description="Disordered" evidence="1">
    <location>
        <begin position="74"/>
        <end position="93"/>
    </location>
</feature>
<reference evidence="2" key="1">
    <citation type="journal article" date="2014" name="Nat. Genet.">
        <title>Genome and transcriptome of the porcine whipworm Trichuris suis.</title>
        <authorList>
            <person name="Jex A.R."/>
            <person name="Nejsum P."/>
            <person name="Schwarz E.M."/>
            <person name="Hu L."/>
            <person name="Young N.D."/>
            <person name="Hall R.S."/>
            <person name="Korhonen P.K."/>
            <person name="Liao S."/>
            <person name="Thamsborg S."/>
            <person name="Xia J."/>
            <person name="Xu P."/>
            <person name="Wang S."/>
            <person name="Scheerlinck J.P."/>
            <person name="Hofmann A."/>
            <person name="Sternberg P.W."/>
            <person name="Wang J."/>
            <person name="Gasser R.B."/>
        </authorList>
    </citation>
    <scope>NUCLEOTIDE SEQUENCE [LARGE SCALE GENOMIC DNA]</scope>
    <source>
        <strain evidence="2">DCEP-RM93F</strain>
    </source>
</reference>
<sequence length="830" mass="87834">PRCFVAGWTWFAVQDFRGGFAKTFFSTCYDYFVVNKCQKALSECSVFLLCRTVTLAANPGGLRLAFDFTMETDVGSRSPNGSPAGDEEVEDGDDDISDKLVIDCDRARTPETAVPSTISSECNVQKSTKADKASARYSKGPKALELSESKSRTSLGSKSSSSSSQLSPSMSFSSASESKFSIAASNVVQENTSSLDATGPSSKAGNGLRMKIKMKKMATRQSAARHEVVSLDVDAGTSRGEKRKTGSRKRVMNRSPSGTSFAACERSTLQRLKKPRRSTRCSNNRVSAISVPTENGQCNASEPGTAVVLEGVLWKETSDGILVVNVTWRGKSYVGTLLDLTQYNWSPPRQSESPVVEQNGSRGVGGGGRGGRCSRRGATTQRSMISNRSNDGATVSLNGKLPWISESKKGRTESRNTAAVTPEKEIDVDDHSLTAFADCLPSAHNSLSDKGNQVADTNTLAEVKDSYVESKKDDDHQSATQEGHARRVTLADLARAAISLESSAKKAQPWSLSAKPFGKLSAEEAESLDNLFRVVSSGQSATAAAAAAAAAADSQFTAVGYPLQSDCSNMAGDGCSKGEEAPKSGPPESMRSLVGADGPLDISDDESEVVANVEWKPLCPSVSTNADNSYPLANGLFMNFMHGGLMMDPGIVNNGNTVIGGGTENFDGQVNLRSENPLNMAYPAPPFMNSDQSGPSTSVKGSSPIGSAAAHSINRLPPPAFVYEPFIPTYFGIPKAMFPYPAGCVFAHPHSAAHQQMFSDAGIIPPGYNLEYRRSSCLDAAGCSTTGSTGAASNEMLPTRRSVCTSTFTAATKSAPMDSCPIAGESEENK</sequence>
<gene>
    <name evidence="2" type="ORF">M514_02156</name>
</gene>
<dbReference type="GO" id="GO:0005634">
    <property type="term" value="C:nucleus"/>
    <property type="evidence" value="ECO:0007669"/>
    <property type="project" value="TreeGrafter"/>
</dbReference>
<feature type="compositionally biased region" description="Polar residues" evidence="1">
    <location>
        <begin position="190"/>
        <end position="204"/>
    </location>
</feature>
<feature type="region of interest" description="Disordered" evidence="1">
    <location>
        <begin position="572"/>
        <end position="593"/>
    </location>
</feature>
<feature type="region of interest" description="Disordered" evidence="1">
    <location>
        <begin position="233"/>
        <end position="261"/>
    </location>
</feature>
<feature type="region of interest" description="Disordered" evidence="1">
    <location>
        <begin position="348"/>
        <end position="398"/>
    </location>
</feature>
<feature type="compositionally biased region" description="Low complexity" evidence="1">
    <location>
        <begin position="152"/>
        <end position="172"/>
    </location>
</feature>
<feature type="compositionally biased region" description="Polar residues" evidence="1">
    <location>
        <begin position="378"/>
        <end position="397"/>
    </location>
</feature>
<name>A0A085N9J0_9BILA</name>
<dbReference type="PANTHER" id="PTHR21564:SF5">
    <property type="entry name" value="SCRIBBLER, ISOFORM J"/>
    <property type="match status" value="1"/>
</dbReference>
<dbReference type="GO" id="GO:0006357">
    <property type="term" value="P:regulation of transcription by RNA polymerase II"/>
    <property type="evidence" value="ECO:0007669"/>
    <property type="project" value="TreeGrafter"/>
</dbReference>
<feature type="region of interest" description="Disordered" evidence="1">
    <location>
        <begin position="190"/>
        <end position="209"/>
    </location>
</feature>
<feature type="region of interest" description="Disordered" evidence="1">
    <location>
        <begin position="111"/>
        <end position="172"/>
    </location>
</feature>
<evidence type="ECO:0000313" key="2">
    <source>
        <dbReference type="EMBL" id="KFD66136.1"/>
    </source>
</evidence>
<dbReference type="EMBL" id="KL367527">
    <property type="protein sequence ID" value="KFD66136.1"/>
    <property type="molecule type" value="Genomic_DNA"/>
</dbReference>
<feature type="non-terminal residue" evidence="2">
    <location>
        <position position="1"/>
    </location>
</feature>
<protein>
    <submittedName>
        <fullName evidence="2">Uncharacterized protein</fullName>
    </submittedName>
</protein>
<organism evidence="2">
    <name type="scientific">Trichuris suis</name>
    <name type="common">pig whipworm</name>
    <dbReference type="NCBI Taxonomy" id="68888"/>
    <lineage>
        <taxon>Eukaryota</taxon>
        <taxon>Metazoa</taxon>
        <taxon>Ecdysozoa</taxon>
        <taxon>Nematoda</taxon>
        <taxon>Enoplea</taxon>
        <taxon>Dorylaimia</taxon>
        <taxon>Trichinellida</taxon>
        <taxon>Trichuridae</taxon>
        <taxon>Trichuris</taxon>
    </lineage>
</organism>
<proteinExistence type="predicted"/>
<feature type="compositionally biased region" description="Gly residues" evidence="1">
    <location>
        <begin position="362"/>
        <end position="371"/>
    </location>
</feature>
<dbReference type="AlphaFoldDB" id="A0A085N9J0"/>
<feature type="compositionally biased region" description="Polar residues" evidence="1">
    <location>
        <begin position="114"/>
        <end position="127"/>
    </location>
</feature>